<accession>A0A7G9YUX7</accession>
<evidence type="ECO:0000256" key="4">
    <source>
        <dbReference type="RuleBase" id="RU004478"/>
    </source>
</evidence>
<keyword evidence="3" id="KW-0963">Cytoplasm</keyword>
<dbReference type="InterPro" id="IPR013805">
    <property type="entry name" value="GrpE_CC"/>
</dbReference>
<dbReference type="Pfam" id="PF01025">
    <property type="entry name" value="GrpE"/>
    <property type="match status" value="1"/>
</dbReference>
<dbReference type="PANTHER" id="PTHR21237">
    <property type="entry name" value="GRPE PROTEIN"/>
    <property type="match status" value="1"/>
</dbReference>
<comment type="similarity">
    <text evidence="1 3 4">Belongs to the GrpE family.</text>
</comment>
<keyword evidence="3" id="KW-0346">Stress response</keyword>
<evidence type="ECO:0000256" key="6">
    <source>
        <dbReference type="SAM" id="MobiDB-lite"/>
    </source>
</evidence>
<evidence type="ECO:0000256" key="2">
    <source>
        <dbReference type="ARBA" id="ARBA00023186"/>
    </source>
</evidence>
<dbReference type="GO" id="GO:0000774">
    <property type="term" value="F:adenyl-nucleotide exchange factor activity"/>
    <property type="evidence" value="ECO:0007669"/>
    <property type="project" value="InterPro"/>
</dbReference>
<proteinExistence type="inferred from homology"/>
<feature type="region of interest" description="Disordered" evidence="6">
    <location>
        <begin position="369"/>
        <end position="390"/>
    </location>
</feature>
<dbReference type="GO" id="GO:0042803">
    <property type="term" value="F:protein homodimerization activity"/>
    <property type="evidence" value="ECO:0007669"/>
    <property type="project" value="InterPro"/>
</dbReference>
<dbReference type="AlphaFoldDB" id="A0A7G9YUX7"/>
<name>A0A7G9YUX7_9EURY</name>
<keyword evidence="2 3" id="KW-0143">Chaperone</keyword>
<comment type="subcellular location">
    <subcellularLocation>
        <location evidence="3">Cytoplasm</location>
    </subcellularLocation>
</comment>
<evidence type="ECO:0000256" key="3">
    <source>
        <dbReference type="HAMAP-Rule" id="MF_01151"/>
    </source>
</evidence>
<dbReference type="EMBL" id="MT631478">
    <property type="protein sequence ID" value="QNO51811.1"/>
    <property type="molecule type" value="Genomic_DNA"/>
</dbReference>
<dbReference type="SUPFAM" id="SSF58014">
    <property type="entry name" value="Coiled-coil domain of nucleotide exchange factor GrpE"/>
    <property type="match status" value="1"/>
</dbReference>
<protein>
    <recommendedName>
        <fullName evidence="3">Protein GrpE</fullName>
    </recommendedName>
    <alternativeName>
        <fullName evidence="3">HSP-70 cofactor</fullName>
    </alternativeName>
</protein>
<gene>
    <name evidence="3 7" type="primary">grpE</name>
    <name evidence="7" type="ORF">PFGANNDM_00046</name>
</gene>
<organism evidence="7">
    <name type="scientific">Candidatus Methanophagaceae archaeon ANME-1 ERB6</name>
    <dbReference type="NCBI Taxonomy" id="2759912"/>
    <lineage>
        <taxon>Archaea</taxon>
        <taxon>Methanobacteriati</taxon>
        <taxon>Methanobacteriota</taxon>
        <taxon>Stenosarchaea group</taxon>
        <taxon>Methanomicrobia</taxon>
        <taxon>Candidatus Methanophagales</taxon>
        <taxon>Candidatus Methanophagaceae</taxon>
    </lineage>
</organism>
<evidence type="ECO:0000313" key="7">
    <source>
        <dbReference type="EMBL" id="QNO51811.1"/>
    </source>
</evidence>
<dbReference type="GO" id="GO:0006457">
    <property type="term" value="P:protein folding"/>
    <property type="evidence" value="ECO:0007669"/>
    <property type="project" value="InterPro"/>
</dbReference>
<dbReference type="PANTHER" id="PTHR21237:SF23">
    <property type="entry name" value="GRPE PROTEIN HOMOLOG, MITOCHONDRIAL"/>
    <property type="match status" value="1"/>
</dbReference>
<reference evidence="7" key="1">
    <citation type="submission" date="2020-06" db="EMBL/GenBank/DDBJ databases">
        <title>Unique genomic features of the anaerobic methanotrophic archaea.</title>
        <authorList>
            <person name="Chadwick G.L."/>
            <person name="Skennerton C.T."/>
            <person name="Laso-Perez R."/>
            <person name="Leu A.O."/>
            <person name="Speth D.R."/>
            <person name="Yu H."/>
            <person name="Morgan-Lang C."/>
            <person name="Hatzenpichler R."/>
            <person name="Goudeau D."/>
            <person name="Malmstrom R."/>
            <person name="Brazelton W.J."/>
            <person name="Woyke T."/>
            <person name="Hallam S.J."/>
            <person name="Tyson G.W."/>
            <person name="Wegener G."/>
            <person name="Boetius A."/>
            <person name="Orphan V."/>
        </authorList>
    </citation>
    <scope>NUCLEOTIDE SEQUENCE</scope>
</reference>
<dbReference type="GO" id="GO:0051082">
    <property type="term" value="F:unfolded protein binding"/>
    <property type="evidence" value="ECO:0007669"/>
    <property type="project" value="TreeGrafter"/>
</dbReference>
<sequence>MPREEDEIVVVPKKELDEKEELIKSLEARSQKMKSDFSRYKERVEDREEAIRRKAYSELASRLLSVVDTLDRAKDSYKTDSGCEVVEKIAEGTRSNLEITFNQLLNTLEITSIAPSAGERFNDELHTAIETTPNDFLPDKSIVSLVRKGYMLNGELIRPAEVVISRGGEAGEEKAEAEAKSRRESILSKFLRNVESRVFKRKFKELEERKRELEEREDELSKNEEMLRNSVRELDTREEEFKTRMEEWSKRKEEEESRIHELEQRKEALIAELEGLKRQLRIIHENLNALDAKKDKVVIESIALSRYNKELSEQKEKLLKEIEEMESARESINAELREIEERLAKGSEEILKMEEELWRTRESANAKLREMEERKKEGEEHSSMVFEMPC</sequence>
<dbReference type="PRINTS" id="PR00773">
    <property type="entry name" value="GRPEPROTEIN"/>
</dbReference>
<dbReference type="InterPro" id="IPR009012">
    <property type="entry name" value="GrpE_head"/>
</dbReference>
<evidence type="ECO:0000256" key="5">
    <source>
        <dbReference type="SAM" id="Coils"/>
    </source>
</evidence>
<dbReference type="Gene3D" id="2.30.22.10">
    <property type="entry name" value="Head domain of nucleotide exchange factor GrpE"/>
    <property type="match status" value="1"/>
</dbReference>
<dbReference type="GO" id="GO:0005737">
    <property type="term" value="C:cytoplasm"/>
    <property type="evidence" value="ECO:0007669"/>
    <property type="project" value="UniProtKB-SubCell"/>
</dbReference>
<comment type="function">
    <text evidence="3">Participates actively in the response to hyperosmotic and heat shock by preventing the aggregation of stress-denatured proteins, in association with DnaK and GrpE. It is the nucleotide exchange factor for DnaK and may function as a thermosensor. Unfolded proteins bind initially to DnaJ; upon interaction with the DnaJ-bound protein, DnaK hydrolyzes its bound ATP, resulting in the formation of a stable complex. GrpE releases ADP from DnaK; ATP binding to DnaK triggers the release of the substrate protein, thus completing the reaction cycle. Several rounds of ATP-dependent interactions between DnaJ, DnaK and GrpE are required for fully efficient folding.</text>
</comment>
<dbReference type="InterPro" id="IPR000740">
    <property type="entry name" value="GrpE"/>
</dbReference>
<comment type="subunit">
    <text evidence="3">Homodimer.</text>
</comment>
<dbReference type="GO" id="GO:0051087">
    <property type="term" value="F:protein-folding chaperone binding"/>
    <property type="evidence" value="ECO:0007669"/>
    <property type="project" value="InterPro"/>
</dbReference>
<feature type="coiled-coil region" evidence="5">
    <location>
        <begin position="16"/>
        <end position="43"/>
    </location>
</feature>
<feature type="compositionally biased region" description="Basic and acidic residues" evidence="6">
    <location>
        <begin position="369"/>
        <end position="382"/>
    </location>
</feature>
<evidence type="ECO:0000256" key="1">
    <source>
        <dbReference type="ARBA" id="ARBA00009054"/>
    </source>
</evidence>
<keyword evidence="5" id="KW-0175">Coiled coil</keyword>
<dbReference type="SUPFAM" id="SSF51064">
    <property type="entry name" value="Head domain of nucleotide exchange factor GrpE"/>
    <property type="match status" value="1"/>
</dbReference>
<dbReference type="HAMAP" id="MF_01151">
    <property type="entry name" value="GrpE"/>
    <property type="match status" value="1"/>
</dbReference>
<dbReference type="Gene3D" id="3.90.20.20">
    <property type="match status" value="1"/>
</dbReference>